<proteinExistence type="predicted"/>
<organism evidence="2 3">
    <name type="scientific">Leishmania panamensis</name>
    <dbReference type="NCBI Taxonomy" id="5679"/>
    <lineage>
        <taxon>Eukaryota</taxon>
        <taxon>Discoba</taxon>
        <taxon>Euglenozoa</taxon>
        <taxon>Kinetoplastea</taxon>
        <taxon>Metakinetoplastina</taxon>
        <taxon>Trypanosomatida</taxon>
        <taxon>Trypanosomatidae</taxon>
        <taxon>Leishmaniinae</taxon>
        <taxon>Leishmania</taxon>
        <taxon>Leishmania guyanensis species complex</taxon>
    </lineage>
</organism>
<dbReference type="Proteomes" id="UP000063063">
    <property type="component" value="Chromosome 14"/>
</dbReference>
<dbReference type="AlphaFoldDB" id="A0A088RKY6"/>
<feature type="compositionally biased region" description="Low complexity" evidence="1">
    <location>
        <begin position="144"/>
        <end position="157"/>
    </location>
</feature>
<keyword evidence="3" id="KW-1185">Reference proteome</keyword>
<evidence type="ECO:0000313" key="2">
    <source>
        <dbReference type="EMBL" id="AIN96642.1"/>
    </source>
</evidence>
<dbReference type="KEGG" id="lpan:LPMP_140610"/>
<evidence type="ECO:0000256" key="1">
    <source>
        <dbReference type="SAM" id="MobiDB-lite"/>
    </source>
</evidence>
<feature type="compositionally biased region" description="Low complexity" evidence="1">
    <location>
        <begin position="164"/>
        <end position="175"/>
    </location>
</feature>
<feature type="compositionally biased region" description="Acidic residues" evidence="1">
    <location>
        <begin position="1"/>
        <end position="12"/>
    </location>
</feature>
<dbReference type="VEuPathDB" id="TriTrypDB:LPAL13_140011300"/>
<name>A0A088RKY6_LEIPA</name>
<dbReference type="OrthoDB" id="248649at2759"/>
<dbReference type="EMBL" id="CP009383">
    <property type="protein sequence ID" value="AIN96642.1"/>
    <property type="molecule type" value="Genomic_DNA"/>
</dbReference>
<reference evidence="2 3" key="1">
    <citation type="journal article" date="2015" name="Sci. Rep.">
        <title>The genome of Leishmania panamensis: insights into genomics of the L. (Viannia) subgenus.</title>
        <authorList>
            <person name="Llanes A."/>
            <person name="Restrepo C.M."/>
            <person name="Vecchio G.D."/>
            <person name="Anguizola F.J."/>
            <person name="Lleonart R."/>
        </authorList>
    </citation>
    <scope>NUCLEOTIDE SEQUENCE [LARGE SCALE GENOMIC DNA]</scope>
    <source>
        <strain evidence="2 3">MHOM/PA/94/PSC-1</strain>
    </source>
</reference>
<dbReference type="VEuPathDB" id="TriTrypDB:LPMP_140610"/>
<dbReference type="RefSeq" id="XP_010697295.1">
    <property type="nucleotide sequence ID" value="XM_010698993.1"/>
</dbReference>
<dbReference type="GeneID" id="22573328"/>
<feature type="compositionally biased region" description="Polar residues" evidence="1">
    <location>
        <begin position="27"/>
        <end position="78"/>
    </location>
</feature>
<dbReference type="eggNOG" id="ENOG502SDUD">
    <property type="taxonomic scope" value="Eukaryota"/>
</dbReference>
<feature type="region of interest" description="Disordered" evidence="1">
    <location>
        <begin position="144"/>
        <end position="217"/>
    </location>
</feature>
<sequence>MTENGGDDELDALVDSILQSRHRPTNTRRMSQRLPSPKQQRPSNPGPTPSQSGGLSVNKTASTRQRGHTSSDGHNTYVRTPMHAVSPGGSCRNVGNFAPTVPPTHHASTSTSRAMSTHLDAGDGEDGEEEDLNALVERILAGSGACGSHSTSGSSGHAQERQNAPPSAAVSTSSPHFSQISPLHIGSSEASSRKQLGGATRVQGGSHSQPRMFGTDSVSRGARMQAVVRRLALWYERKEAKRVQAVYEALEREQQDCTFEPSINHLEVEVGSSVAIDEEGHSLGQHYCDPDEEPHYLSLLSKARGVSSNRAVSHTNTISMPLSSSRDTSHMCEYIPSLQPPSQPIAGADVFVERLRRAQDERDAAQEAEEAKRLHYYDPTTFRRGITVSAPFEFADTRPRRLGTVTAAVTSAPSRGLSGAVGDARSNPPPLSARAAAFATYKDAGATPPPTAKKSFHNVDASKHTTAENTFLSLAPHIRQTLLFGRQMELQLRRATDRVRRRTGVE</sequence>
<feature type="region of interest" description="Disordered" evidence="1">
    <location>
        <begin position="1"/>
        <end position="130"/>
    </location>
</feature>
<evidence type="ECO:0000313" key="3">
    <source>
        <dbReference type="Proteomes" id="UP000063063"/>
    </source>
</evidence>
<protein>
    <submittedName>
        <fullName evidence="2">Uncharacterized protein</fullName>
    </submittedName>
</protein>
<feature type="compositionally biased region" description="Polar residues" evidence="1">
    <location>
        <begin position="106"/>
        <end position="115"/>
    </location>
</feature>
<gene>
    <name evidence="2" type="ORF">LPMP_140610</name>
</gene>
<accession>A0A088RKY6</accession>